<dbReference type="Gene3D" id="3.30.110.40">
    <property type="entry name" value="TusA-like domain"/>
    <property type="match status" value="1"/>
</dbReference>
<dbReference type="RefSeq" id="WP_189546902.1">
    <property type="nucleotide sequence ID" value="NZ_BMTF01000022.1"/>
</dbReference>
<feature type="domain" description="UPF0033" evidence="1">
    <location>
        <begin position="11"/>
        <end position="78"/>
    </location>
</feature>
<keyword evidence="3" id="KW-1185">Reference proteome</keyword>
<dbReference type="Proteomes" id="UP000660675">
    <property type="component" value="Unassembled WGS sequence"/>
</dbReference>
<gene>
    <name evidence="2" type="ORF">GCM10015535_54620</name>
</gene>
<evidence type="ECO:0000259" key="1">
    <source>
        <dbReference type="Pfam" id="PF01206"/>
    </source>
</evidence>
<proteinExistence type="predicted"/>
<accession>A0ABQ2W7Z9</accession>
<sequence length="98" mass="10485">MNAHPVPAADITVDGTGLLCVTLLLRLRKQIDAAPPGTVVHVVATDPAAPLDLPAWCHMTGHDYLGPVPGERPVYAIRLTADARPTRPDAPWHIEPTD</sequence>
<protein>
    <recommendedName>
        <fullName evidence="1">UPF0033 domain-containing protein</fullName>
    </recommendedName>
</protein>
<dbReference type="SUPFAM" id="SSF64307">
    <property type="entry name" value="SirA-like"/>
    <property type="match status" value="1"/>
</dbReference>
<organism evidence="2 3">
    <name type="scientific">Streptomyces gelaticus</name>
    <dbReference type="NCBI Taxonomy" id="285446"/>
    <lineage>
        <taxon>Bacteria</taxon>
        <taxon>Bacillati</taxon>
        <taxon>Actinomycetota</taxon>
        <taxon>Actinomycetes</taxon>
        <taxon>Kitasatosporales</taxon>
        <taxon>Streptomycetaceae</taxon>
        <taxon>Streptomyces</taxon>
    </lineage>
</organism>
<reference evidence="3" key="1">
    <citation type="journal article" date="2019" name="Int. J. Syst. Evol. Microbiol.">
        <title>The Global Catalogue of Microorganisms (GCM) 10K type strain sequencing project: providing services to taxonomists for standard genome sequencing and annotation.</title>
        <authorList>
            <consortium name="The Broad Institute Genomics Platform"/>
            <consortium name="The Broad Institute Genome Sequencing Center for Infectious Disease"/>
            <person name="Wu L."/>
            <person name="Ma J."/>
        </authorList>
    </citation>
    <scope>NUCLEOTIDE SEQUENCE [LARGE SCALE GENOMIC DNA]</scope>
    <source>
        <strain evidence="3">JCM 4376</strain>
    </source>
</reference>
<comment type="caution">
    <text evidence="2">The sequence shown here is derived from an EMBL/GenBank/DDBJ whole genome shotgun (WGS) entry which is preliminary data.</text>
</comment>
<dbReference type="CDD" id="cd00291">
    <property type="entry name" value="SirA_YedF_YeeD"/>
    <property type="match status" value="1"/>
</dbReference>
<name>A0ABQ2W7Z9_9ACTN</name>
<dbReference type="InterPro" id="IPR001455">
    <property type="entry name" value="TusA-like"/>
</dbReference>
<dbReference type="EMBL" id="BMTF01000022">
    <property type="protein sequence ID" value="GGV92809.1"/>
    <property type="molecule type" value="Genomic_DNA"/>
</dbReference>
<dbReference type="InterPro" id="IPR036868">
    <property type="entry name" value="TusA-like_sf"/>
</dbReference>
<evidence type="ECO:0000313" key="2">
    <source>
        <dbReference type="EMBL" id="GGV92809.1"/>
    </source>
</evidence>
<dbReference type="Pfam" id="PF01206">
    <property type="entry name" value="TusA"/>
    <property type="match status" value="1"/>
</dbReference>
<evidence type="ECO:0000313" key="3">
    <source>
        <dbReference type="Proteomes" id="UP000660675"/>
    </source>
</evidence>